<organism evidence="1 2">
    <name type="scientific">Pseudooceanicola albus</name>
    <dbReference type="NCBI Taxonomy" id="2692189"/>
    <lineage>
        <taxon>Bacteria</taxon>
        <taxon>Pseudomonadati</taxon>
        <taxon>Pseudomonadota</taxon>
        <taxon>Alphaproteobacteria</taxon>
        <taxon>Rhodobacterales</taxon>
        <taxon>Paracoccaceae</taxon>
        <taxon>Pseudooceanicola</taxon>
    </lineage>
</organism>
<reference evidence="1 2" key="1">
    <citation type="submission" date="2019-12" db="EMBL/GenBank/DDBJ databases">
        <authorList>
            <person name="Li M."/>
        </authorList>
    </citation>
    <scope>NUCLEOTIDE SEQUENCE [LARGE SCALE GENOMIC DNA]</scope>
    <source>
        <strain evidence="1 2">GBMRC 2024</strain>
    </source>
</reference>
<dbReference type="AlphaFoldDB" id="A0A6L7FZ43"/>
<evidence type="ECO:0000313" key="2">
    <source>
        <dbReference type="Proteomes" id="UP000477911"/>
    </source>
</evidence>
<dbReference type="UniPathway" id="UPA00344"/>
<sequence length="332" mass="34507">MKFGPLPVAQALDAVLAHSLALPEGRMRKGHRLEAADLARLEAAGLDKVIAARLEPGDVDEDTAAARLAAALVPDPEAVGLRLGAPGTGRVNIHATGPGVLEVLAARIDALNAVDPMISVATVPQWQRCATRTMVATVKIIAYAVPGAALERACAEARGALRLHAPQRRRVALIRTRVAGAASEAEGPEAVRRRLERMGAVLISDTEVAHETDALARALAEVPGAELALILTGSATSDPHDVAPEALRRAGGQVTRFGMPVDPGNLLFFGDLGALPVIGLPGCARSPALNGADWVLERMLCAVPVTEGDVAAMGVGGLLKEIPTRPQPREGR</sequence>
<dbReference type="InterPro" id="IPR036425">
    <property type="entry name" value="MoaB/Mog-like_dom_sf"/>
</dbReference>
<protein>
    <submittedName>
        <fullName evidence="1">Molybdopterin biosynthesis protein</fullName>
    </submittedName>
</protein>
<evidence type="ECO:0000313" key="1">
    <source>
        <dbReference type="EMBL" id="MXN17015.1"/>
    </source>
</evidence>
<accession>A0A6L7FZ43</accession>
<dbReference type="RefSeq" id="WP_160891907.1">
    <property type="nucleotide sequence ID" value="NZ_WUMU01000003.1"/>
</dbReference>
<dbReference type="Proteomes" id="UP000477911">
    <property type="component" value="Unassembled WGS sequence"/>
</dbReference>
<name>A0A6L7FZ43_9RHOB</name>
<gene>
    <name evidence="1" type="ORF">GR170_04155</name>
</gene>
<proteinExistence type="predicted"/>
<dbReference type="SUPFAM" id="SSF53218">
    <property type="entry name" value="Molybdenum cofactor biosynthesis proteins"/>
    <property type="match status" value="1"/>
</dbReference>
<dbReference type="EMBL" id="WUMU01000003">
    <property type="protein sequence ID" value="MXN17015.1"/>
    <property type="molecule type" value="Genomic_DNA"/>
</dbReference>
<comment type="caution">
    <text evidence="1">The sequence shown here is derived from an EMBL/GenBank/DDBJ whole genome shotgun (WGS) entry which is preliminary data.</text>
</comment>
<dbReference type="CDD" id="cd03522">
    <property type="entry name" value="MoeA_like"/>
    <property type="match status" value="1"/>
</dbReference>
<dbReference type="Gene3D" id="3.40.980.10">
    <property type="entry name" value="MoaB/Mog-like domain"/>
    <property type="match status" value="1"/>
</dbReference>
<keyword evidence="2" id="KW-1185">Reference proteome</keyword>